<sequence length="146" mass="16528">MTDQQLHTRLPIALLLLRLSVFIVMIMWTIDKFLHPGHAVSIFERYYQISGLGHVTAYLLGVIQLGVILAFVSGFKKRISYGLVLLMHLGSTVSSWHKYINPWDVPNLLFFAAFPMLAAIFALYLLRDQDTLLALDKTKPRTVAVA</sequence>
<feature type="transmembrane region" description="Helical" evidence="1">
    <location>
        <begin position="12"/>
        <end position="30"/>
    </location>
</feature>
<evidence type="ECO:0000313" key="3">
    <source>
        <dbReference type="Proteomes" id="UP000441399"/>
    </source>
</evidence>
<dbReference type="EMBL" id="CACSIO010000034">
    <property type="protein sequence ID" value="CAA0118240.1"/>
    <property type="molecule type" value="Genomic_DNA"/>
</dbReference>
<accession>A0A5S9QJ26</accession>
<dbReference type="AlphaFoldDB" id="A0A5S9QJ26"/>
<protein>
    <recommendedName>
        <fullName evidence="4">DoxX family protein</fullName>
    </recommendedName>
</protein>
<keyword evidence="1" id="KW-1133">Transmembrane helix</keyword>
<feature type="transmembrane region" description="Helical" evidence="1">
    <location>
        <begin position="108"/>
        <end position="126"/>
    </location>
</feature>
<evidence type="ECO:0000313" key="2">
    <source>
        <dbReference type="EMBL" id="CAA0118240.1"/>
    </source>
</evidence>
<name>A0A5S9QJ26_9GAMM</name>
<feature type="transmembrane region" description="Helical" evidence="1">
    <location>
        <begin position="50"/>
        <end position="72"/>
    </location>
</feature>
<dbReference type="Proteomes" id="UP000441399">
    <property type="component" value="Unassembled WGS sequence"/>
</dbReference>
<organism evidence="2 3">
    <name type="scientific">BD1-7 clade bacterium</name>
    <dbReference type="NCBI Taxonomy" id="2029982"/>
    <lineage>
        <taxon>Bacteria</taxon>
        <taxon>Pseudomonadati</taxon>
        <taxon>Pseudomonadota</taxon>
        <taxon>Gammaproteobacteria</taxon>
        <taxon>Cellvibrionales</taxon>
        <taxon>Spongiibacteraceae</taxon>
        <taxon>BD1-7 clade</taxon>
    </lineage>
</organism>
<gene>
    <name evidence="2" type="ORF">OPDIPICF_02064</name>
</gene>
<evidence type="ECO:0000256" key="1">
    <source>
        <dbReference type="SAM" id="Phobius"/>
    </source>
</evidence>
<proteinExistence type="predicted"/>
<feature type="transmembrane region" description="Helical" evidence="1">
    <location>
        <begin position="79"/>
        <end position="96"/>
    </location>
</feature>
<evidence type="ECO:0008006" key="4">
    <source>
        <dbReference type="Google" id="ProtNLM"/>
    </source>
</evidence>
<keyword evidence="1" id="KW-0812">Transmembrane</keyword>
<reference evidence="2 3" key="1">
    <citation type="submission" date="2019-11" db="EMBL/GenBank/DDBJ databases">
        <authorList>
            <person name="Holert J."/>
        </authorList>
    </citation>
    <scope>NUCLEOTIDE SEQUENCE [LARGE SCALE GENOMIC DNA]</scope>
    <source>
        <strain evidence="2">SB11_3</strain>
    </source>
</reference>
<dbReference type="OrthoDB" id="7355622at2"/>
<keyword evidence="1" id="KW-0472">Membrane</keyword>
<keyword evidence="3" id="KW-1185">Reference proteome</keyword>